<dbReference type="CDD" id="cd00448">
    <property type="entry name" value="YjgF_YER057c_UK114_family"/>
    <property type="match status" value="1"/>
</dbReference>
<dbReference type="RefSeq" id="WP_189476416.1">
    <property type="nucleotide sequence ID" value="NZ_BMYM01000001.1"/>
</dbReference>
<dbReference type="InterPro" id="IPR006175">
    <property type="entry name" value="YjgF/YER057c/UK114"/>
</dbReference>
<name>A0A918XHC8_9GAMM</name>
<accession>A0A918XHC8</accession>
<organism evidence="2 3">
    <name type="scientific">Parahalioglobus pacificus</name>
    <dbReference type="NCBI Taxonomy" id="930806"/>
    <lineage>
        <taxon>Bacteria</taxon>
        <taxon>Pseudomonadati</taxon>
        <taxon>Pseudomonadota</taxon>
        <taxon>Gammaproteobacteria</taxon>
        <taxon>Cellvibrionales</taxon>
        <taxon>Halieaceae</taxon>
        <taxon>Parahalioglobus</taxon>
    </lineage>
</organism>
<dbReference type="GO" id="GO:0019239">
    <property type="term" value="F:deaminase activity"/>
    <property type="evidence" value="ECO:0007669"/>
    <property type="project" value="TreeGrafter"/>
</dbReference>
<dbReference type="GO" id="GO:0005829">
    <property type="term" value="C:cytosol"/>
    <property type="evidence" value="ECO:0007669"/>
    <property type="project" value="TreeGrafter"/>
</dbReference>
<sequence length="137" mass="14979">MSQDAVQIKTQPDPYEPFNITQGFRVGDLVFVSGQAALTLEGEIVGVDDFDAQAQQAFHNLADVLAAAGSSLEQVVKVTIYLTDMSYFERVVALRERFFTPPWPADTLVEVSALALPELMIEVDAMAMVNGQTVPRS</sequence>
<comment type="similarity">
    <text evidence="1">Belongs to the RutC family.</text>
</comment>
<dbReference type="SUPFAM" id="SSF55298">
    <property type="entry name" value="YjgF-like"/>
    <property type="match status" value="1"/>
</dbReference>
<dbReference type="Proteomes" id="UP000644693">
    <property type="component" value="Unassembled WGS sequence"/>
</dbReference>
<dbReference type="Pfam" id="PF01042">
    <property type="entry name" value="Ribonuc_L-PSP"/>
    <property type="match status" value="1"/>
</dbReference>
<dbReference type="AlphaFoldDB" id="A0A918XHC8"/>
<proteinExistence type="inferred from homology"/>
<keyword evidence="3" id="KW-1185">Reference proteome</keyword>
<dbReference type="PANTHER" id="PTHR11803">
    <property type="entry name" value="2-IMINOBUTANOATE/2-IMINOPROPANOATE DEAMINASE RIDA"/>
    <property type="match status" value="1"/>
</dbReference>
<comment type="caution">
    <text evidence="2">The sequence shown here is derived from an EMBL/GenBank/DDBJ whole genome shotgun (WGS) entry which is preliminary data.</text>
</comment>
<gene>
    <name evidence="2" type="ORF">GCM10007053_13010</name>
</gene>
<reference evidence="2" key="2">
    <citation type="submission" date="2020-09" db="EMBL/GenBank/DDBJ databases">
        <authorList>
            <person name="Sun Q."/>
            <person name="Kim S."/>
        </authorList>
    </citation>
    <scope>NUCLEOTIDE SEQUENCE</scope>
    <source>
        <strain evidence="2">KCTC 23430</strain>
    </source>
</reference>
<evidence type="ECO:0000313" key="3">
    <source>
        <dbReference type="Proteomes" id="UP000644693"/>
    </source>
</evidence>
<protein>
    <submittedName>
        <fullName evidence="2">Enamine deaminase RidA</fullName>
    </submittedName>
</protein>
<reference evidence="2" key="1">
    <citation type="journal article" date="2014" name="Int. J. Syst. Evol. Microbiol.">
        <title>Complete genome sequence of Corynebacterium casei LMG S-19264T (=DSM 44701T), isolated from a smear-ripened cheese.</title>
        <authorList>
            <consortium name="US DOE Joint Genome Institute (JGI-PGF)"/>
            <person name="Walter F."/>
            <person name="Albersmeier A."/>
            <person name="Kalinowski J."/>
            <person name="Ruckert C."/>
        </authorList>
    </citation>
    <scope>NUCLEOTIDE SEQUENCE</scope>
    <source>
        <strain evidence="2">KCTC 23430</strain>
    </source>
</reference>
<evidence type="ECO:0000256" key="1">
    <source>
        <dbReference type="ARBA" id="ARBA00010552"/>
    </source>
</evidence>
<dbReference type="InterPro" id="IPR035959">
    <property type="entry name" value="RutC-like_sf"/>
</dbReference>
<dbReference type="EMBL" id="BMYM01000001">
    <property type="protein sequence ID" value="GHD30827.1"/>
    <property type="molecule type" value="Genomic_DNA"/>
</dbReference>
<dbReference type="PANTHER" id="PTHR11803:SF58">
    <property type="entry name" value="PROTEIN HMF1-RELATED"/>
    <property type="match status" value="1"/>
</dbReference>
<dbReference type="Gene3D" id="3.30.1330.40">
    <property type="entry name" value="RutC-like"/>
    <property type="match status" value="1"/>
</dbReference>
<evidence type="ECO:0000313" key="2">
    <source>
        <dbReference type="EMBL" id="GHD30827.1"/>
    </source>
</evidence>